<evidence type="ECO:0000313" key="2">
    <source>
        <dbReference type="EMBL" id="KAJ1108195.1"/>
    </source>
</evidence>
<dbReference type="EMBL" id="JANPWB010000013">
    <property type="protein sequence ID" value="KAJ1108195.1"/>
    <property type="molecule type" value="Genomic_DNA"/>
</dbReference>
<dbReference type="AlphaFoldDB" id="A0AAV7MWR7"/>
<keyword evidence="1" id="KW-0732">Signal</keyword>
<comment type="caution">
    <text evidence="2">The sequence shown here is derived from an EMBL/GenBank/DDBJ whole genome shotgun (WGS) entry which is preliminary data.</text>
</comment>
<feature type="chain" id="PRO_5043787355" evidence="1">
    <location>
        <begin position="26"/>
        <end position="112"/>
    </location>
</feature>
<evidence type="ECO:0000256" key="1">
    <source>
        <dbReference type="SAM" id="SignalP"/>
    </source>
</evidence>
<feature type="signal peptide" evidence="1">
    <location>
        <begin position="1"/>
        <end position="25"/>
    </location>
</feature>
<accession>A0AAV7MWR7</accession>
<protein>
    <submittedName>
        <fullName evidence="2">Uncharacterized protein</fullName>
    </submittedName>
</protein>
<keyword evidence="3" id="KW-1185">Reference proteome</keyword>
<evidence type="ECO:0000313" key="3">
    <source>
        <dbReference type="Proteomes" id="UP001066276"/>
    </source>
</evidence>
<sequence>MVCISGVALSLCALRPVVPWSAVSAEDRIKSQAPRARVISAARPNVRRRPAGRSSRHLSTSVLGPLRSSVRVLERNEGPLSKQLKPQFVEVQEFWKYEHYNAANACRIIPLI</sequence>
<reference evidence="2" key="1">
    <citation type="journal article" date="2022" name="bioRxiv">
        <title>Sequencing and chromosome-scale assembly of the giantPleurodeles waltlgenome.</title>
        <authorList>
            <person name="Brown T."/>
            <person name="Elewa A."/>
            <person name="Iarovenko S."/>
            <person name="Subramanian E."/>
            <person name="Araus A.J."/>
            <person name="Petzold A."/>
            <person name="Susuki M."/>
            <person name="Suzuki K.-i.T."/>
            <person name="Hayashi T."/>
            <person name="Toyoda A."/>
            <person name="Oliveira C."/>
            <person name="Osipova E."/>
            <person name="Leigh N.D."/>
            <person name="Simon A."/>
            <person name="Yun M.H."/>
        </authorList>
    </citation>
    <scope>NUCLEOTIDE SEQUENCE</scope>
    <source>
        <strain evidence="2">20211129_DDA</strain>
        <tissue evidence="2">Liver</tissue>
    </source>
</reference>
<organism evidence="2 3">
    <name type="scientific">Pleurodeles waltl</name>
    <name type="common">Iberian ribbed newt</name>
    <dbReference type="NCBI Taxonomy" id="8319"/>
    <lineage>
        <taxon>Eukaryota</taxon>
        <taxon>Metazoa</taxon>
        <taxon>Chordata</taxon>
        <taxon>Craniata</taxon>
        <taxon>Vertebrata</taxon>
        <taxon>Euteleostomi</taxon>
        <taxon>Amphibia</taxon>
        <taxon>Batrachia</taxon>
        <taxon>Caudata</taxon>
        <taxon>Salamandroidea</taxon>
        <taxon>Salamandridae</taxon>
        <taxon>Pleurodelinae</taxon>
        <taxon>Pleurodeles</taxon>
    </lineage>
</organism>
<dbReference type="Proteomes" id="UP001066276">
    <property type="component" value="Chromosome 9"/>
</dbReference>
<proteinExistence type="predicted"/>
<name>A0AAV7MWR7_PLEWA</name>
<gene>
    <name evidence="2" type="ORF">NDU88_005577</name>
</gene>